<evidence type="ECO:0000256" key="21">
    <source>
        <dbReference type="SAM" id="Coils"/>
    </source>
</evidence>
<comment type="catalytic activity">
    <reaction evidence="1">
        <text>ATP + protein L-histidine = ADP + protein N-phospho-L-histidine.</text>
        <dbReference type="EC" id="2.7.13.3"/>
    </reaction>
</comment>
<feature type="transmembrane region" description="Helical" evidence="22">
    <location>
        <begin position="145"/>
        <end position="166"/>
    </location>
</feature>
<evidence type="ECO:0000256" key="15">
    <source>
        <dbReference type="ARBA" id="ARBA00023004"/>
    </source>
</evidence>
<keyword evidence="21" id="KW-0175">Coiled coil</keyword>
<dbReference type="AlphaFoldDB" id="A0A7Y9I566"/>
<feature type="transmembrane region" description="Helical" evidence="22">
    <location>
        <begin position="121"/>
        <end position="139"/>
    </location>
</feature>
<evidence type="ECO:0000313" key="25">
    <source>
        <dbReference type="Proteomes" id="UP000569914"/>
    </source>
</evidence>
<keyword evidence="15" id="KW-0408">Iron</keyword>
<protein>
    <recommendedName>
        <fullName evidence="6">Oxygen sensor histidine kinase NreB</fullName>
        <ecNumber evidence="5">2.7.13.3</ecNumber>
    </recommendedName>
    <alternativeName>
        <fullName evidence="20">Nitrogen regulation protein B</fullName>
    </alternativeName>
</protein>
<dbReference type="InterPro" id="IPR036890">
    <property type="entry name" value="HATPase_C_sf"/>
</dbReference>
<dbReference type="PIRSF" id="PIRSF037434">
    <property type="entry name" value="STHK_ChrS"/>
    <property type="match status" value="1"/>
</dbReference>
<dbReference type="EMBL" id="JACCBU010000001">
    <property type="protein sequence ID" value="NYE70407.1"/>
    <property type="molecule type" value="Genomic_DNA"/>
</dbReference>
<evidence type="ECO:0000256" key="19">
    <source>
        <dbReference type="ARBA" id="ARBA00024827"/>
    </source>
</evidence>
<dbReference type="EC" id="2.7.13.3" evidence="5"/>
<evidence type="ECO:0000313" key="24">
    <source>
        <dbReference type="EMBL" id="NYE70407.1"/>
    </source>
</evidence>
<evidence type="ECO:0000256" key="4">
    <source>
        <dbReference type="ARBA" id="ARBA00004651"/>
    </source>
</evidence>
<keyword evidence="7" id="KW-1003">Cell membrane</keyword>
<evidence type="ECO:0000256" key="10">
    <source>
        <dbReference type="ARBA" id="ARBA00022679"/>
    </source>
</evidence>
<dbReference type="InterPro" id="IPR017205">
    <property type="entry name" value="Sig_transdc_His_kinase_ChrS"/>
</dbReference>
<dbReference type="GO" id="GO:0046872">
    <property type="term" value="F:metal ion binding"/>
    <property type="evidence" value="ECO:0007669"/>
    <property type="project" value="UniProtKB-KW"/>
</dbReference>
<dbReference type="CDD" id="cd16917">
    <property type="entry name" value="HATPase_UhpB-NarQ-NarX-like"/>
    <property type="match status" value="1"/>
</dbReference>
<evidence type="ECO:0000256" key="6">
    <source>
        <dbReference type="ARBA" id="ARBA00017322"/>
    </source>
</evidence>
<organism evidence="24 25">
    <name type="scientific">Microlunatus parietis</name>
    <dbReference type="NCBI Taxonomy" id="682979"/>
    <lineage>
        <taxon>Bacteria</taxon>
        <taxon>Bacillati</taxon>
        <taxon>Actinomycetota</taxon>
        <taxon>Actinomycetes</taxon>
        <taxon>Propionibacteriales</taxon>
        <taxon>Propionibacteriaceae</taxon>
        <taxon>Microlunatus</taxon>
    </lineage>
</organism>
<dbReference type="PROSITE" id="PS50109">
    <property type="entry name" value="HIS_KIN"/>
    <property type="match status" value="1"/>
</dbReference>
<dbReference type="PANTHER" id="PTHR24421">
    <property type="entry name" value="NITRATE/NITRITE SENSOR PROTEIN NARX-RELATED"/>
    <property type="match status" value="1"/>
</dbReference>
<evidence type="ECO:0000256" key="22">
    <source>
        <dbReference type="SAM" id="Phobius"/>
    </source>
</evidence>
<keyword evidence="16" id="KW-0902">Two-component regulatory system</keyword>
<dbReference type="InterPro" id="IPR005467">
    <property type="entry name" value="His_kinase_dom"/>
</dbReference>
<accession>A0A7Y9I566</accession>
<evidence type="ECO:0000256" key="1">
    <source>
        <dbReference type="ARBA" id="ARBA00000085"/>
    </source>
</evidence>
<evidence type="ECO:0000256" key="5">
    <source>
        <dbReference type="ARBA" id="ARBA00012438"/>
    </source>
</evidence>
<dbReference type="InterPro" id="IPR050482">
    <property type="entry name" value="Sensor_HK_TwoCompSys"/>
</dbReference>
<keyword evidence="12" id="KW-0479">Metal-binding</keyword>
<evidence type="ECO:0000256" key="7">
    <source>
        <dbReference type="ARBA" id="ARBA00022475"/>
    </source>
</evidence>
<dbReference type="PANTHER" id="PTHR24421:SF37">
    <property type="entry name" value="SENSOR HISTIDINE KINASE NARS"/>
    <property type="match status" value="1"/>
</dbReference>
<evidence type="ECO:0000256" key="20">
    <source>
        <dbReference type="ARBA" id="ARBA00030800"/>
    </source>
</evidence>
<proteinExistence type="predicted"/>
<dbReference type="GO" id="GO:0005886">
    <property type="term" value="C:plasma membrane"/>
    <property type="evidence" value="ECO:0007669"/>
    <property type="project" value="UniProtKB-SubCell"/>
</dbReference>
<keyword evidence="9" id="KW-0963">Cytoplasm</keyword>
<dbReference type="GO" id="GO:0005737">
    <property type="term" value="C:cytoplasm"/>
    <property type="evidence" value="ECO:0007669"/>
    <property type="project" value="UniProtKB-SubCell"/>
</dbReference>
<feature type="transmembrane region" description="Helical" evidence="22">
    <location>
        <begin position="46"/>
        <end position="65"/>
    </location>
</feature>
<dbReference type="SUPFAM" id="SSF55874">
    <property type="entry name" value="ATPase domain of HSP90 chaperone/DNA topoisomerase II/histidine kinase"/>
    <property type="match status" value="1"/>
</dbReference>
<feature type="transmembrane region" description="Helical" evidence="22">
    <location>
        <begin position="77"/>
        <end position="94"/>
    </location>
</feature>
<dbReference type="Gene3D" id="1.20.5.1930">
    <property type="match status" value="1"/>
</dbReference>
<evidence type="ECO:0000256" key="3">
    <source>
        <dbReference type="ARBA" id="ARBA00004496"/>
    </source>
</evidence>
<keyword evidence="8" id="KW-0004">4Fe-4S</keyword>
<evidence type="ECO:0000256" key="12">
    <source>
        <dbReference type="ARBA" id="ARBA00022723"/>
    </source>
</evidence>
<dbReference type="Pfam" id="PF07730">
    <property type="entry name" value="HisKA_3"/>
    <property type="match status" value="1"/>
</dbReference>
<dbReference type="RefSeq" id="WP_179749828.1">
    <property type="nucleotide sequence ID" value="NZ_JACCBU010000001.1"/>
</dbReference>
<evidence type="ECO:0000256" key="8">
    <source>
        <dbReference type="ARBA" id="ARBA00022485"/>
    </source>
</evidence>
<evidence type="ECO:0000256" key="13">
    <source>
        <dbReference type="ARBA" id="ARBA00022777"/>
    </source>
</evidence>
<evidence type="ECO:0000259" key="23">
    <source>
        <dbReference type="PROSITE" id="PS50109"/>
    </source>
</evidence>
<keyword evidence="17" id="KW-0411">Iron-sulfur</keyword>
<keyword evidence="10" id="KW-0808">Transferase</keyword>
<dbReference type="GO" id="GO:0046983">
    <property type="term" value="F:protein dimerization activity"/>
    <property type="evidence" value="ECO:0007669"/>
    <property type="project" value="InterPro"/>
</dbReference>
<keyword evidence="25" id="KW-1185">Reference proteome</keyword>
<keyword evidence="18 22" id="KW-0472">Membrane</keyword>
<evidence type="ECO:0000256" key="16">
    <source>
        <dbReference type="ARBA" id="ARBA00023012"/>
    </source>
</evidence>
<evidence type="ECO:0000256" key="18">
    <source>
        <dbReference type="ARBA" id="ARBA00023136"/>
    </source>
</evidence>
<name>A0A7Y9I566_9ACTN</name>
<dbReference type="InterPro" id="IPR011712">
    <property type="entry name" value="Sig_transdc_His_kin_sub3_dim/P"/>
</dbReference>
<feature type="transmembrane region" description="Helical" evidence="22">
    <location>
        <begin position="22"/>
        <end position="40"/>
    </location>
</feature>
<evidence type="ECO:0000256" key="9">
    <source>
        <dbReference type="ARBA" id="ARBA00022490"/>
    </source>
</evidence>
<comment type="cofactor">
    <cofactor evidence="2">
        <name>[4Fe-4S] cluster</name>
        <dbReference type="ChEBI" id="CHEBI:49883"/>
    </cofactor>
</comment>
<gene>
    <name evidence="24" type="ORF">BKA15_001736</name>
</gene>
<dbReference type="SMART" id="SM00387">
    <property type="entry name" value="HATPase_c"/>
    <property type="match status" value="1"/>
</dbReference>
<dbReference type="GO" id="GO:0051539">
    <property type="term" value="F:4 iron, 4 sulfur cluster binding"/>
    <property type="evidence" value="ECO:0007669"/>
    <property type="project" value="UniProtKB-KW"/>
</dbReference>
<keyword evidence="13 24" id="KW-0418">Kinase</keyword>
<reference evidence="24 25" key="1">
    <citation type="submission" date="2020-07" db="EMBL/GenBank/DDBJ databases">
        <title>Sequencing the genomes of 1000 actinobacteria strains.</title>
        <authorList>
            <person name="Klenk H.-P."/>
        </authorList>
    </citation>
    <scope>NUCLEOTIDE SEQUENCE [LARGE SCALE GENOMIC DNA]</scope>
    <source>
        <strain evidence="24 25">DSM 22083</strain>
    </source>
</reference>
<dbReference type="InterPro" id="IPR003594">
    <property type="entry name" value="HATPase_dom"/>
</dbReference>
<evidence type="ECO:0000256" key="17">
    <source>
        <dbReference type="ARBA" id="ARBA00023014"/>
    </source>
</evidence>
<comment type="subcellular location">
    <subcellularLocation>
        <location evidence="4">Cell membrane</location>
        <topology evidence="4">Multi-pass membrane protein</topology>
    </subcellularLocation>
    <subcellularLocation>
        <location evidence="3">Cytoplasm</location>
    </subcellularLocation>
</comment>
<feature type="domain" description="Histidine kinase" evidence="23">
    <location>
        <begin position="324"/>
        <end position="408"/>
    </location>
</feature>
<dbReference type="PRINTS" id="PR00344">
    <property type="entry name" value="BCTRLSENSOR"/>
</dbReference>
<dbReference type="GO" id="GO:0000155">
    <property type="term" value="F:phosphorelay sensor kinase activity"/>
    <property type="evidence" value="ECO:0007669"/>
    <property type="project" value="InterPro"/>
</dbReference>
<dbReference type="Gene3D" id="3.30.565.10">
    <property type="entry name" value="Histidine kinase-like ATPase, C-terminal domain"/>
    <property type="match status" value="1"/>
</dbReference>
<feature type="coiled-coil region" evidence="21">
    <location>
        <begin position="180"/>
        <end position="207"/>
    </location>
</feature>
<evidence type="ECO:0000256" key="14">
    <source>
        <dbReference type="ARBA" id="ARBA00022989"/>
    </source>
</evidence>
<keyword evidence="14 22" id="KW-1133">Transmembrane helix</keyword>
<dbReference type="Proteomes" id="UP000569914">
    <property type="component" value="Unassembled WGS sequence"/>
</dbReference>
<dbReference type="InterPro" id="IPR004358">
    <property type="entry name" value="Sig_transdc_His_kin-like_C"/>
</dbReference>
<keyword evidence="11 22" id="KW-0812">Transmembrane</keyword>
<evidence type="ECO:0000256" key="11">
    <source>
        <dbReference type="ARBA" id="ARBA00022692"/>
    </source>
</evidence>
<evidence type="ECO:0000256" key="2">
    <source>
        <dbReference type="ARBA" id="ARBA00001966"/>
    </source>
</evidence>
<dbReference type="Pfam" id="PF02518">
    <property type="entry name" value="HATPase_c"/>
    <property type="match status" value="1"/>
</dbReference>
<comment type="caution">
    <text evidence="24">The sequence shown here is derived from an EMBL/GenBank/DDBJ whole genome shotgun (WGS) entry which is preliminary data.</text>
</comment>
<comment type="function">
    <text evidence="19">Member of the two-component regulatory system NreB/NreC involved in the control of dissimilatory nitrate/nitrite reduction in response to oxygen. NreB functions as a direct oxygen sensor histidine kinase which is autophosphorylated, in the absence of oxygen, probably at the conserved histidine residue, and transfers its phosphate group probably to a conserved aspartate residue of NreC. NreB/NreC activates the expression of the nitrate (narGHJI) and nitrite (nir) reductase operons, as well as the putative nitrate transporter gene narT.</text>
</comment>
<sequence>MRTAADVDPEARFDAFQRRWDLAWSLIPYPLVPVATLLALTTGGSAPPVLLVGVAVAALGWHFWFVSLHPHWPERKFVPMAVYFVGFLGLATTFASLHPAGLLIMVCCFALTFVALPGGWAYPGVAATVACTLVIVGGLRFDPGLVVQVAIGGLLAAGIGAAIRWVEREAVRRRAAHAELSRAHADLVRLTEEKRRLDTELIKVAEQAGVTRERARMARALHDTQLQHLIAIGAQLEAASELLEPGHAAAAPVRAALQVSRDGLVDARRAVDALRPPALDDRELADAIRTVVASWRRFHRIPVELTVTGTETTPSPPVAEAAVRVVGEALANVARHAGATRVDVSLAYLDDVIVIDVNDDGAGFRVGESTGFGLRSMRDRVAEVGGTLAVESTPGAGTVVAVTLPIGGTGAAG</sequence>